<dbReference type="GO" id="GO:0006813">
    <property type="term" value="P:potassium ion transport"/>
    <property type="evidence" value="ECO:0007669"/>
    <property type="project" value="InterPro"/>
</dbReference>
<dbReference type="EMBL" id="QYTV02000003">
    <property type="protein sequence ID" value="RST75335.1"/>
    <property type="molecule type" value="Genomic_DNA"/>
</dbReference>
<dbReference type="GO" id="GO:0008324">
    <property type="term" value="F:monoatomic cation transmembrane transporter activity"/>
    <property type="evidence" value="ECO:0007669"/>
    <property type="project" value="InterPro"/>
</dbReference>
<keyword evidence="1" id="KW-0812">Transmembrane</keyword>
<dbReference type="InterPro" id="IPR006037">
    <property type="entry name" value="RCK_C"/>
</dbReference>
<organism evidence="3 4">
    <name type="scientific">Siminovitchia acidinfaciens</name>
    <dbReference type="NCBI Taxonomy" id="2321395"/>
    <lineage>
        <taxon>Bacteria</taxon>
        <taxon>Bacillati</taxon>
        <taxon>Bacillota</taxon>
        <taxon>Bacilli</taxon>
        <taxon>Bacillales</taxon>
        <taxon>Bacillaceae</taxon>
        <taxon>Siminovitchia</taxon>
    </lineage>
</organism>
<feature type="transmembrane region" description="Helical" evidence="1">
    <location>
        <begin position="64"/>
        <end position="87"/>
    </location>
</feature>
<name>A0A429Y270_9BACI</name>
<comment type="caution">
    <text evidence="3">The sequence shown here is derived from an EMBL/GenBank/DDBJ whole genome shotgun (WGS) entry which is preliminary data.</text>
</comment>
<dbReference type="AlphaFoldDB" id="A0A429Y270"/>
<proteinExistence type="predicted"/>
<gene>
    <name evidence="3" type="ORF">D4T97_008795</name>
</gene>
<dbReference type="Gene3D" id="3.30.70.1450">
    <property type="entry name" value="Regulator of K+ conductance, C-terminal domain"/>
    <property type="match status" value="1"/>
</dbReference>
<dbReference type="Proteomes" id="UP000287156">
    <property type="component" value="Unassembled WGS sequence"/>
</dbReference>
<feature type="domain" description="RCK C-terminal" evidence="2">
    <location>
        <begin position="136"/>
        <end position="221"/>
    </location>
</feature>
<feature type="transmembrane region" description="Helical" evidence="1">
    <location>
        <begin position="93"/>
        <end position="110"/>
    </location>
</feature>
<dbReference type="InterPro" id="IPR036721">
    <property type="entry name" value="RCK_C_sf"/>
</dbReference>
<evidence type="ECO:0000259" key="2">
    <source>
        <dbReference type="PROSITE" id="PS51202"/>
    </source>
</evidence>
<dbReference type="RefSeq" id="WP_126049731.1">
    <property type="nucleotide sequence ID" value="NZ_QYTV02000003.1"/>
</dbReference>
<accession>A0A429Y270</accession>
<sequence>MELLLMLGYFIFVAMVIEASATLLTFTGLKRKIARYQVISMLTNTGFTTDESKLILEHPIRRKISAFLILFGAFSLAVIISILSSYLSDDIRFKQLGYILAGSGILLFFLKMKPVREFLQGKLDTSMEKQYALDERPIREVLYMNDDDLLTVVPLSNESSFVNKQCNEVFGYGEDIQLLFIKRGEEVIRLHLNDEQMHEGDLLYVLGDEKSIRDKFNHELEFKEQ</sequence>
<dbReference type="PROSITE" id="PS51202">
    <property type="entry name" value="RCK_C"/>
    <property type="match status" value="1"/>
</dbReference>
<reference evidence="3" key="1">
    <citation type="submission" date="2018-12" db="EMBL/GenBank/DDBJ databases">
        <authorList>
            <person name="Sun L."/>
            <person name="Chen Z."/>
        </authorList>
    </citation>
    <scope>NUCLEOTIDE SEQUENCE [LARGE SCALE GENOMIC DNA]</scope>
    <source>
        <strain evidence="3">3-2-2</strain>
    </source>
</reference>
<keyword evidence="1" id="KW-0472">Membrane</keyword>
<evidence type="ECO:0000256" key="1">
    <source>
        <dbReference type="SAM" id="Phobius"/>
    </source>
</evidence>
<dbReference type="OrthoDB" id="369355at2"/>
<keyword evidence="1" id="KW-1133">Transmembrane helix</keyword>
<keyword evidence="4" id="KW-1185">Reference proteome</keyword>
<protein>
    <recommendedName>
        <fullName evidence="2">RCK C-terminal domain-containing protein</fullName>
    </recommendedName>
</protein>
<evidence type="ECO:0000313" key="3">
    <source>
        <dbReference type="EMBL" id="RST75335.1"/>
    </source>
</evidence>
<evidence type="ECO:0000313" key="4">
    <source>
        <dbReference type="Proteomes" id="UP000287156"/>
    </source>
</evidence>
<dbReference type="SUPFAM" id="SSF116726">
    <property type="entry name" value="TrkA C-terminal domain-like"/>
    <property type="match status" value="1"/>
</dbReference>
<feature type="transmembrane region" description="Helical" evidence="1">
    <location>
        <begin position="6"/>
        <end position="26"/>
    </location>
</feature>